<keyword evidence="3 5" id="KW-0456">Lyase</keyword>
<protein>
    <submittedName>
        <fullName evidence="5">4-hydroxy-2-oxoheptanedioate aldolase</fullName>
        <ecNumber evidence="5">4.1.2.52</ecNumber>
    </submittedName>
</protein>
<reference evidence="5 6" key="1">
    <citation type="submission" date="2020-08" db="EMBL/GenBank/DDBJ databases">
        <title>Genomic Encyclopedia of Type Strains, Phase IV (KMG-IV): sequencing the most valuable type-strain genomes for metagenomic binning, comparative biology and taxonomic classification.</title>
        <authorList>
            <person name="Goeker M."/>
        </authorList>
    </citation>
    <scope>NUCLEOTIDE SEQUENCE [LARGE SCALE GENOMIC DNA]</scope>
    <source>
        <strain evidence="5 6">DSM 101465</strain>
    </source>
</reference>
<dbReference type="GO" id="GO:0016832">
    <property type="term" value="F:aldehyde-lyase activity"/>
    <property type="evidence" value="ECO:0007669"/>
    <property type="project" value="TreeGrafter"/>
</dbReference>
<evidence type="ECO:0000256" key="2">
    <source>
        <dbReference type="ARBA" id="ARBA00022723"/>
    </source>
</evidence>
<keyword evidence="6" id="KW-1185">Reference proteome</keyword>
<keyword evidence="2" id="KW-0479">Metal-binding</keyword>
<comment type="caution">
    <text evidence="5">The sequence shown here is derived from an EMBL/GenBank/DDBJ whole genome shotgun (WGS) entry which is preliminary data.</text>
</comment>
<dbReference type="PANTHER" id="PTHR30502">
    <property type="entry name" value="2-KETO-3-DEOXY-L-RHAMNONATE ALDOLASE"/>
    <property type="match status" value="1"/>
</dbReference>
<dbReference type="Gene3D" id="3.20.20.60">
    <property type="entry name" value="Phosphoenolpyruvate-binding domains"/>
    <property type="match status" value="1"/>
</dbReference>
<name>A0A841KK50_9HYPH</name>
<evidence type="ECO:0000256" key="3">
    <source>
        <dbReference type="ARBA" id="ARBA00023239"/>
    </source>
</evidence>
<dbReference type="InterPro" id="IPR040442">
    <property type="entry name" value="Pyrv_kinase-like_dom_sf"/>
</dbReference>
<gene>
    <name evidence="5" type="ORF">HNQ73_003405</name>
</gene>
<accession>A0A841KK50</accession>
<evidence type="ECO:0000313" key="6">
    <source>
        <dbReference type="Proteomes" id="UP000588017"/>
    </source>
</evidence>
<feature type="domain" description="HpcH/HpaI aldolase/citrate lyase" evidence="4">
    <location>
        <begin position="20"/>
        <end position="243"/>
    </location>
</feature>
<evidence type="ECO:0000313" key="5">
    <source>
        <dbReference type="EMBL" id="MBB6169753.1"/>
    </source>
</evidence>
<sequence length="256" mass="26193">MSIHVDFASRLATGEPLFSAWVGSREPAIAALLAREAFDLVTLDMQHGAVDVDAAIRGIQLVAGAGKPTVVRIPVGEFQTTSRLLDAGAAAVIAPMINSAADARAFAAFAKFPPLGERSWGPHAALALSGLAPKDYLARANGLTQAVAMIETRAALDAVDDILAVEGIDAVFIGPADMSIALSGGRDLDPESAAVDAAIDHVLARARAAGKAVWVYAGPPERAAALARKGIVVSAIGSDTTFLRQGAQAALAVVGR</sequence>
<dbReference type="EMBL" id="JACHEH010000011">
    <property type="protein sequence ID" value="MBB6169753.1"/>
    <property type="molecule type" value="Genomic_DNA"/>
</dbReference>
<dbReference type="InterPro" id="IPR015813">
    <property type="entry name" value="Pyrv/PenolPyrv_kinase-like_dom"/>
</dbReference>
<organism evidence="5 6">
    <name type="scientific">Chelatococcus composti</name>
    <dbReference type="NCBI Taxonomy" id="1743235"/>
    <lineage>
        <taxon>Bacteria</taxon>
        <taxon>Pseudomonadati</taxon>
        <taxon>Pseudomonadota</taxon>
        <taxon>Alphaproteobacteria</taxon>
        <taxon>Hyphomicrobiales</taxon>
        <taxon>Chelatococcaceae</taxon>
        <taxon>Chelatococcus</taxon>
    </lineage>
</organism>
<evidence type="ECO:0000256" key="1">
    <source>
        <dbReference type="ARBA" id="ARBA00005568"/>
    </source>
</evidence>
<dbReference type="Pfam" id="PF03328">
    <property type="entry name" value="HpcH_HpaI"/>
    <property type="match status" value="1"/>
</dbReference>
<dbReference type="RefSeq" id="WP_183336407.1">
    <property type="nucleotide sequence ID" value="NZ_BMHX01000010.1"/>
</dbReference>
<dbReference type="SUPFAM" id="SSF51621">
    <property type="entry name" value="Phosphoenolpyruvate/pyruvate domain"/>
    <property type="match status" value="1"/>
</dbReference>
<dbReference type="GO" id="GO:0046872">
    <property type="term" value="F:metal ion binding"/>
    <property type="evidence" value="ECO:0007669"/>
    <property type="project" value="UniProtKB-KW"/>
</dbReference>
<dbReference type="GO" id="GO:0005737">
    <property type="term" value="C:cytoplasm"/>
    <property type="evidence" value="ECO:0007669"/>
    <property type="project" value="TreeGrafter"/>
</dbReference>
<proteinExistence type="inferred from homology"/>
<dbReference type="InterPro" id="IPR005000">
    <property type="entry name" value="Aldolase/citrate-lyase_domain"/>
</dbReference>
<dbReference type="EC" id="4.1.2.52" evidence="5"/>
<dbReference type="AlphaFoldDB" id="A0A841KK50"/>
<dbReference type="Proteomes" id="UP000588017">
    <property type="component" value="Unassembled WGS sequence"/>
</dbReference>
<evidence type="ECO:0000259" key="4">
    <source>
        <dbReference type="Pfam" id="PF03328"/>
    </source>
</evidence>
<dbReference type="InterPro" id="IPR050251">
    <property type="entry name" value="HpcH-HpaI_aldolase"/>
</dbReference>
<dbReference type="PANTHER" id="PTHR30502:SF0">
    <property type="entry name" value="PHOSPHOENOLPYRUVATE CARBOXYLASE FAMILY PROTEIN"/>
    <property type="match status" value="1"/>
</dbReference>
<comment type="similarity">
    <text evidence="1">Belongs to the HpcH/HpaI aldolase family.</text>
</comment>